<dbReference type="SMART" id="SM00360">
    <property type="entry name" value="RRM"/>
    <property type="match status" value="1"/>
</dbReference>
<feature type="compositionally biased region" description="Polar residues" evidence="3">
    <location>
        <begin position="225"/>
        <end position="235"/>
    </location>
</feature>
<dbReference type="InterPro" id="IPR050502">
    <property type="entry name" value="Euk_RNA-bind_prot"/>
</dbReference>
<sequence>MVMCYYVSTVVALDLSSAVRRNHLQKLKHLIEYAMRSRSASPRRRRYADRNRQRYGFAGEKRQDNERRLDNKRSYVNERRLMSREDKFYHKEEGWTLVRRDQKRPRNWKLNIRPSFGNKNGPVMQQRRKSFSLFVDNIHPSLTKHDLWKIFQEFGEVVHLYISLKRRENKNQLFGFVRYGTKEDASEAIRRTKGLMVKGEKLFVKWASQENKGDDERIEDPGRQPNMQRSGGDASQEQLRVVQANTIPENIAWLQRRLIMETKRPSNIEEILLKLVNLWPTICMVRDIGAFKFIVTFRSYDDRQEAFERKQQALTMDFIKRVIKWTPEVVYERRKVWLKVYGIPPHGWNKENFVRIIDRIGAIVDMDPNTEDGISMESAKICVTTELMPFIEDHLFISLNNQRFEIFVKETEGEKIFPWRMEK</sequence>
<keyword evidence="1 2" id="KW-0694">RNA-binding</keyword>
<feature type="region of interest" description="Disordered" evidence="3">
    <location>
        <begin position="211"/>
        <end position="235"/>
    </location>
</feature>
<feature type="region of interest" description="Disordered" evidence="3">
    <location>
        <begin position="41"/>
        <end position="71"/>
    </location>
</feature>
<evidence type="ECO:0000256" key="3">
    <source>
        <dbReference type="SAM" id="MobiDB-lite"/>
    </source>
</evidence>
<dbReference type="PANTHER" id="PTHR48025">
    <property type="entry name" value="OS02G0815200 PROTEIN"/>
    <property type="match status" value="1"/>
</dbReference>
<dbReference type="InterPro" id="IPR035979">
    <property type="entry name" value="RBD_domain_sf"/>
</dbReference>
<evidence type="ECO:0000259" key="4">
    <source>
        <dbReference type="PROSITE" id="PS50102"/>
    </source>
</evidence>
<dbReference type="InterPro" id="IPR000504">
    <property type="entry name" value="RRM_dom"/>
</dbReference>
<reference evidence="5 6" key="1">
    <citation type="submission" date="2024-01" db="EMBL/GenBank/DDBJ databases">
        <title>The genomes of 5 underutilized Papilionoideae crops provide insights into root nodulation and disease resistanc.</title>
        <authorList>
            <person name="Yuan L."/>
        </authorList>
    </citation>
    <scope>NUCLEOTIDE SEQUENCE [LARGE SCALE GENOMIC DNA]</scope>
    <source>
        <strain evidence="5">ZHUSHIDOU_FW_LH</strain>
        <tissue evidence="5">Leaf</tissue>
    </source>
</reference>
<name>A0AAN9F7R8_CROPI</name>
<dbReference type="SUPFAM" id="SSF54928">
    <property type="entry name" value="RNA-binding domain, RBD"/>
    <property type="match status" value="1"/>
</dbReference>
<dbReference type="CDD" id="cd00590">
    <property type="entry name" value="RRM_SF"/>
    <property type="match status" value="1"/>
</dbReference>
<feature type="compositionally biased region" description="Basic and acidic residues" evidence="3">
    <location>
        <begin position="59"/>
        <end position="71"/>
    </location>
</feature>
<protein>
    <recommendedName>
        <fullName evidence="4">RRM domain-containing protein</fullName>
    </recommendedName>
</protein>
<feature type="domain" description="RRM" evidence="4">
    <location>
        <begin position="131"/>
        <end position="209"/>
    </location>
</feature>
<dbReference type="GO" id="GO:0003729">
    <property type="term" value="F:mRNA binding"/>
    <property type="evidence" value="ECO:0007669"/>
    <property type="project" value="TreeGrafter"/>
</dbReference>
<dbReference type="EMBL" id="JAYWIO010000004">
    <property type="protein sequence ID" value="KAK7268948.1"/>
    <property type="molecule type" value="Genomic_DNA"/>
</dbReference>
<evidence type="ECO:0000313" key="5">
    <source>
        <dbReference type="EMBL" id="KAK7268948.1"/>
    </source>
</evidence>
<dbReference type="Pfam" id="PF00076">
    <property type="entry name" value="RRM_1"/>
    <property type="match status" value="1"/>
</dbReference>
<dbReference type="Proteomes" id="UP001372338">
    <property type="component" value="Unassembled WGS sequence"/>
</dbReference>
<dbReference type="InterPro" id="IPR012677">
    <property type="entry name" value="Nucleotide-bd_a/b_plait_sf"/>
</dbReference>
<evidence type="ECO:0000313" key="6">
    <source>
        <dbReference type="Proteomes" id="UP001372338"/>
    </source>
</evidence>
<dbReference type="PANTHER" id="PTHR48025:SF1">
    <property type="entry name" value="RRM DOMAIN-CONTAINING PROTEIN"/>
    <property type="match status" value="1"/>
</dbReference>
<dbReference type="Gene3D" id="3.30.70.330">
    <property type="match status" value="1"/>
</dbReference>
<feature type="compositionally biased region" description="Basic and acidic residues" evidence="3">
    <location>
        <begin position="211"/>
        <end position="222"/>
    </location>
</feature>
<evidence type="ECO:0000256" key="2">
    <source>
        <dbReference type="PROSITE-ProRule" id="PRU00176"/>
    </source>
</evidence>
<evidence type="ECO:0000256" key="1">
    <source>
        <dbReference type="ARBA" id="ARBA00022884"/>
    </source>
</evidence>
<keyword evidence="6" id="KW-1185">Reference proteome</keyword>
<accession>A0AAN9F7R8</accession>
<gene>
    <name evidence="5" type="ORF">RIF29_21659</name>
</gene>
<dbReference type="PROSITE" id="PS50102">
    <property type="entry name" value="RRM"/>
    <property type="match status" value="1"/>
</dbReference>
<dbReference type="AlphaFoldDB" id="A0AAN9F7R8"/>
<dbReference type="GO" id="GO:0005634">
    <property type="term" value="C:nucleus"/>
    <property type="evidence" value="ECO:0007669"/>
    <property type="project" value="TreeGrafter"/>
</dbReference>
<proteinExistence type="predicted"/>
<comment type="caution">
    <text evidence="5">The sequence shown here is derived from an EMBL/GenBank/DDBJ whole genome shotgun (WGS) entry which is preliminary data.</text>
</comment>
<organism evidence="5 6">
    <name type="scientific">Crotalaria pallida</name>
    <name type="common">Smooth rattlebox</name>
    <name type="synonym">Crotalaria striata</name>
    <dbReference type="NCBI Taxonomy" id="3830"/>
    <lineage>
        <taxon>Eukaryota</taxon>
        <taxon>Viridiplantae</taxon>
        <taxon>Streptophyta</taxon>
        <taxon>Embryophyta</taxon>
        <taxon>Tracheophyta</taxon>
        <taxon>Spermatophyta</taxon>
        <taxon>Magnoliopsida</taxon>
        <taxon>eudicotyledons</taxon>
        <taxon>Gunneridae</taxon>
        <taxon>Pentapetalae</taxon>
        <taxon>rosids</taxon>
        <taxon>fabids</taxon>
        <taxon>Fabales</taxon>
        <taxon>Fabaceae</taxon>
        <taxon>Papilionoideae</taxon>
        <taxon>50 kb inversion clade</taxon>
        <taxon>genistoids sensu lato</taxon>
        <taxon>core genistoids</taxon>
        <taxon>Crotalarieae</taxon>
        <taxon>Crotalaria</taxon>
    </lineage>
</organism>